<evidence type="ECO:0000256" key="1">
    <source>
        <dbReference type="SAM" id="MobiDB-lite"/>
    </source>
</evidence>
<feature type="region of interest" description="Disordered" evidence="1">
    <location>
        <begin position="348"/>
        <end position="367"/>
    </location>
</feature>
<organism evidence="3 4">
    <name type="scientific">Asticcacaulis benevestitus DSM 16100 = ATCC BAA-896</name>
    <dbReference type="NCBI Taxonomy" id="1121022"/>
    <lineage>
        <taxon>Bacteria</taxon>
        <taxon>Pseudomonadati</taxon>
        <taxon>Pseudomonadota</taxon>
        <taxon>Alphaproteobacteria</taxon>
        <taxon>Caulobacterales</taxon>
        <taxon>Caulobacteraceae</taxon>
        <taxon>Asticcacaulis</taxon>
    </lineage>
</organism>
<feature type="chain" id="PRO_5004726752" evidence="2">
    <location>
        <begin position="23"/>
        <end position="475"/>
    </location>
</feature>
<comment type="caution">
    <text evidence="3">The sequence shown here is derived from an EMBL/GenBank/DDBJ whole genome shotgun (WGS) entry which is preliminary data.</text>
</comment>
<dbReference type="RefSeq" id="WP_018080936.1">
    <property type="nucleotide sequence ID" value="NZ_AQWM01000003.1"/>
</dbReference>
<keyword evidence="2" id="KW-0732">Signal</keyword>
<dbReference type="EMBL" id="AWGB01000013">
    <property type="protein sequence ID" value="ESQ92433.1"/>
    <property type="molecule type" value="Genomic_DNA"/>
</dbReference>
<sequence length="475" mass="52401">MRPYLWAGAAVVVGLLPVSAMAQSAQPILVDEAHFGTVHEVLGAELQIAVPRANCPAKFQPLKEGPCFDKVILKPAAQGETRVLAPIAAQTGKDWISGAYGRDYRLYDLFPTAEGFQARELEFESSDVIVPRDCYALAGEDVGYAIEHRKGGDVAVESQTVACGGGPRQAHGPYTPEGPPLTPGPNGGWHRTERLRVQGTMRYLAVPGQCEEQYSIRVTWCAKPAVSYLINNPDVKELDLVAARQPVTAGDVLIEKEIDQWVLKRKSKKNSFKADSRWINKSLLVGVEGCVPMESIGWWVTGQNDGLYINERALNRCGAPLAPIPTEIWEAYGDDYFIVDCGRDWRKGRPRSHDDKDGKKGGDDTQAAECFDSAGPYLRRTGRSSATVVVLNERARVDDRLYAGSYISYDVAEVRLNPDKTLSARRLDYYDPSGIYMSRCSTLDSGPSESKGFVIVRSMGISWARAYHWMSCPVY</sequence>
<dbReference type="eggNOG" id="ENOG5033U85">
    <property type="taxonomic scope" value="Bacteria"/>
</dbReference>
<dbReference type="PATRIC" id="fig|1121022.4.peg.1738"/>
<evidence type="ECO:0000256" key="2">
    <source>
        <dbReference type="SAM" id="SignalP"/>
    </source>
</evidence>
<dbReference type="Proteomes" id="UP000017837">
    <property type="component" value="Unassembled WGS sequence"/>
</dbReference>
<dbReference type="STRING" id="1121022.GCA_000376105_01271"/>
<protein>
    <submittedName>
        <fullName evidence="3">Uncharacterized protein</fullName>
    </submittedName>
</protein>
<accession>V4RMC5</accession>
<dbReference type="OrthoDB" id="7180830at2"/>
<proteinExistence type="predicted"/>
<feature type="region of interest" description="Disordered" evidence="1">
    <location>
        <begin position="164"/>
        <end position="189"/>
    </location>
</feature>
<evidence type="ECO:0000313" key="4">
    <source>
        <dbReference type="Proteomes" id="UP000017837"/>
    </source>
</evidence>
<keyword evidence="4" id="KW-1185">Reference proteome</keyword>
<gene>
    <name evidence="3" type="ORF">ABENE_08635</name>
</gene>
<name>V4RMC5_9CAUL</name>
<feature type="signal peptide" evidence="2">
    <location>
        <begin position="1"/>
        <end position="22"/>
    </location>
</feature>
<feature type="compositionally biased region" description="Basic and acidic residues" evidence="1">
    <location>
        <begin position="348"/>
        <end position="363"/>
    </location>
</feature>
<reference evidence="3 4" key="1">
    <citation type="journal article" date="2014" name="Nature">
        <title>Sequential evolution of bacterial morphology by co-option of a developmental regulator.</title>
        <authorList>
            <person name="Jiang C."/>
            <person name="Brown P.J."/>
            <person name="Ducret A."/>
            <person name="Brun Y.V."/>
        </authorList>
    </citation>
    <scope>NUCLEOTIDE SEQUENCE [LARGE SCALE GENOMIC DNA]</scope>
    <source>
        <strain evidence="3 4">DSM 16100</strain>
    </source>
</reference>
<evidence type="ECO:0000313" key="3">
    <source>
        <dbReference type="EMBL" id="ESQ92433.1"/>
    </source>
</evidence>
<dbReference type="AlphaFoldDB" id="V4RMC5"/>